<dbReference type="Pfam" id="PF01978">
    <property type="entry name" value="TrmB"/>
    <property type="match status" value="1"/>
</dbReference>
<dbReference type="InterPro" id="IPR002831">
    <property type="entry name" value="Tscrpt_reg_TrmB_N"/>
</dbReference>
<keyword evidence="3" id="KW-1185">Reference proteome</keyword>
<dbReference type="InterPro" id="IPR011991">
    <property type="entry name" value="ArsR-like_HTH"/>
</dbReference>
<sequence length="265" mass="30812">MGWLSMEDIIAKLIRLGLKEYEARVYATLVIIGPAKASDIAKESGVPRPRVYDVLKELHRKGFVEISEGSPTYFRAVDPEKVIATLRDEYIRSAEEVIIMLKSYQRERQEEWLPVWYLQGEWSVKNRVEELASRAEREFVAAFMDLKLALKFRKAFENAKSRGITPIILFITKTRCYESHLNELGKVYFIPLSKILEGEPRDFMEAVARALFSTKERYIVKGLFIRDSQESILVYEEGGLKGLMVKISFIPVIQREVIEYYLRKT</sequence>
<dbReference type="InterPro" id="IPR051797">
    <property type="entry name" value="TrmB-like"/>
</dbReference>
<dbReference type="InterPro" id="IPR036390">
    <property type="entry name" value="WH_DNA-bd_sf"/>
</dbReference>
<accession>A0A2Z2N165</accession>
<evidence type="ECO:0000313" key="2">
    <source>
        <dbReference type="EMBL" id="ASJ15581.1"/>
    </source>
</evidence>
<dbReference type="Proteomes" id="UP000250189">
    <property type="component" value="Chromosome"/>
</dbReference>
<dbReference type="Gene3D" id="1.10.10.10">
    <property type="entry name" value="Winged helix-like DNA-binding domain superfamily/Winged helix DNA-binding domain"/>
    <property type="match status" value="1"/>
</dbReference>
<gene>
    <name evidence="2" type="ORF">A3L04_00065</name>
</gene>
<dbReference type="AlphaFoldDB" id="A0A2Z2N165"/>
<dbReference type="SUPFAM" id="SSF46785">
    <property type="entry name" value="Winged helix' DNA-binding domain"/>
    <property type="match status" value="1"/>
</dbReference>
<reference evidence="2 3" key="1">
    <citation type="submission" date="2016-04" db="EMBL/GenBank/DDBJ databases">
        <title>Complete genome sequence of Thermococcus chitonophagus type strain GC74.</title>
        <authorList>
            <person name="Oger P.M."/>
        </authorList>
    </citation>
    <scope>NUCLEOTIDE SEQUENCE [LARGE SCALE GENOMIC DNA]</scope>
    <source>
        <strain evidence="2 3">GC74</strain>
    </source>
</reference>
<dbReference type="InterPro" id="IPR036388">
    <property type="entry name" value="WH-like_DNA-bd_sf"/>
</dbReference>
<dbReference type="PANTHER" id="PTHR34293">
    <property type="entry name" value="HTH-TYPE TRANSCRIPTIONAL REGULATOR TRMBL2"/>
    <property type="match status" value="1"/>
</dbReference>
<name>A0A2Z2N165_9EURY</name>
<protein>
    <recommendedName>
        <fullName evidence="1">Transcription regulator TrmB N-terminal domain-containing protein</fullName>
    </recommendedName>
</protein>
<feature type="domain" description="Transcription regulator TrmB N-terminal" evidence="1">
    <location>
        <begin position="15"/>
        <end position="80"/>
    </location>
</feature>
<dbReference type="PANTHER" id="PTHR34293:SF1">
    <property type="entry name" value="HTH-TYPE TRANSCRIPTIONAL REGULATOR TRMBL2"/>
    <property type="match status" value="1"/>
</dbReference>
<dbReference type="EMBL" id="CP015193">
    <property type="protein sequence ID" value="ASJ15581.1"/>
    <property type="molecule type" value="Genomic_DNA"/>
</dbReference>
<dbReference type="CDD" id="cd00090">
    <property type="entry name" value="HTH_ARSR"/>
    <property type="match status" value="1"/>
</dbReference>
<organism evidence="2 3">
    <name type="scientific">Thermococcus chitonophagus</name>
    <dbReference type="NCBI Taxonomy" id="54262"/>
    <lineage>
        <taxon>Archaea</taxon>
        <taxon>Methanobacteriati</taxon>
        <taxon>Methanobacteriota</taxon>
        <taxon>Thermococci</taxon>
        <taxon>Thermococcales</taxon>
        <taxon>Thermococcaceae</taxon>
        <taxon>Thermococcus</taxon>
    </lineage>
</organism>
<proteinExistence type="predicted"/>
<evidence type="ECO:0000259" key="1">
    <source>
        <dbReference type="Pfam" id="PF01978"/>
    </source>
</evidence>
<evidence type="ECO:0000313" key="3">
    <source>
        <dbReference type="Proteomes" id="UP000250189"/>
    </source>
</evidence>